<dbReference type="SUPFAM" id="SSF102114">
    <property type="entry name" value="Radical SAM enzymes"/>
    <property type="match status" value="1"/>
</dbReference>
<evidence type="ECO:0000256" key="2">
    <source>
        <dbReference type="ARBA" id="ARBA00022691"/>
    </source>
</evidence>
<dbReference type="EMBL" id="FNUV01000004">
    <property type="protein sequence ID" value="SEF79765.1"/>
    <property type="molecule type" value="Genomic_DNA"/>
</dbReference>
<dbReference type="InterPro" id="IPR050377">
    <property type="entry name" value="Radical_SAM_PqqE_MftC-like"/>
</dbReference>
<dbReference type="GO" id="GO:0046872">
    <property type="term" value="F:metal ion binding"/>
    <property type="evidence" value="ECO:0007669"/>
    <property type="project" value="UniProtKB-KW"/>
</dbReference>
<feature type="domain" description="Radical SAM core" evidence="6">
    <location>
        <begin position="135"/>
        <end position="353"/>
    </location>
</feature>
<keyword evidence="4" id="KW-0408">Iron</keyword>
<dbReference type="InterPro" id="IPR007197">
    <property type="entry name" value="rSAM"/>
</dbReference>
<dbReference type="PANTHER" id="PTHR11228">
    <property type="entry name" value="RADICAL SAM DOMAIN PROTEIN"/>
    <property type="match status" value="1"/>
</dbReference>
<name>A0A1H5UXF3_XYLRU</name>
<keyword evidence="5" id="KW-0411">Iron-sulfur</keyword>
<dbReference type="GO" id="GO:0051536">
    <property type="term" value="F:iron-sulfur cluster binding"/>
    <property type="evidence" value="ECO:0007669"/>
    <property type="project" value="UniProtKB-KW"/>
</dbReference>
<evidence type="ECO:0000313" key="8">
    <source>
        <dbReference type="Proteomes" id="UP000236735"/>
    </source>
</evidence>
<dbReference type="CDD" id="cd21109">
    <property type="entry name" value="SPASM"/>
    <property type="match status" value="1"/>
</dbReference>
<sequence length="499" mass="56640">METKYYLNPDYTIRKDGNRYLLHSRFMKKYDSDTAKTLIHPYHARLLSLFSGGSSAEQAASVIAEDLGVTQAEARKILVPWMNKEKFCIKINNSNVKIPKNVLVPSDSIVDQRDIVPFSIPKSLVKDVDLSTKRLQIPYLMTFMLTNTCVTKCCYCYADTQTKVKQHLSTERIFEIIREAKRLGVYNIFLIGGEVFLHPDWELVLKELTDNGFGPDTISTKVPITPRIVKGLLESGYKGTLQLSIDTLIPNIAVDTLHVNPCYVSKVRQGLDLLEEAGISYRVETVLTKATCTKKNIDTLFDFLKGKEHIKSWEIRTAMFSNQKSMDNFNSIKATVPQLEELYAYAEGTLGKEASFSILFPRTEIDKAYYSAEGGSSTFRGAKCSALNDHLFVLPDGKCTICEQLYWNPNFIIGDLTNESISEVWNSARANRLLNLKQETINKQSPCSACKLFDDCFRINRNRCWTDVIKAYGADRWDFPDPRCKFAPKMNNNISYKAG</sequence>
<evidence type="ECO:0000256" key="5">
    <source>
        <dbReference type="ARBA" id="ARBA00023014"/>
    </source>
</evidence>
<evidence type="ECO:0000259" key="6">
    <source>
        <dbReference type="PROSITE" id="PS51918"/>
    </source>
</evidence>
<organism evidence="7 8">
    <name type="scientific">Xylanibacter ruminicola</name>
    <name type="common">Prevotella ruminicola</name>
    <dbReference type="NCBI Taxonomy" id="839"/>
    <lineage>
        <taxon>Bacteria</taxon>
        <taxon>Pseudomonadati</taxon>
        <taxon>Bacteroidota</taxon>
        <taxon>Bacteroidia</taxon>
        <taxon>Bacteroidales</taxon>
        <taxon>Prevotellaceae</taxon>
        <taxon>Xylanibacter</taxon>
    </lineage>
</organism>
<comment type="cofactor">
    <cofactor evidence="1">
        <name>[4Fe-4S] cluster</name>
        <dbReference type="ChEBI" id="CHEBI:49883"/>
    </cofactor>
</comment>
<dbReference type="SFLD" id="SFLDG01067">
    <property type="entry name" value="SPASM/twitch_domain_containing"/>
    <property type="match status" value="1"/>
</dbReference>
<dbReference type="RefSeq" id="WP_091769275.1">
    <property type="nucleotide sequence ID" value="NZ_FNUV01000004.1"/>
</dbReference>
<evidence type="ECO:0000313" key="7">
    <source>
        <dbReference type="EMBL" id="SEF79765.1"/>
    </source>
</evidence>
<reference evidence="7 8" key="1">
    <citation type="submission" date="2016-10" db="EMBL/GenBank/DDBJ databases">
        <authorList>
            <person name="de Groot N.N."/>
        </authorList>
    </citation>
    <scope>NUCLEOTIDE SEQUENCE [LARGE SCALE GENOMIC DNA]</scope>
    <source>
        <strain evidence="7 8">AR32</strain>
    </source>
</reference>
<dbReference type="InterPro" id="IPR013785">
    <property type="entry name" value="Aldolase_TIM"/>
</dbReference>
<dbReference type="PANTHER" id="PTHR11228:SF7">
    <property type="entry name" value="PQQA PEPTIDE CYCLASE"/>
    <property type="match status" value="1"/>
</dbReference>
<accession>A0A1H5UXF3</accession>
<dbReference type="PROSITE" id="PS51918">
    <property type="entry name" value="RADICAL_SAM"/>
    <property type="match status" value="1"/>
</dbReference>
<dbReference type="Pfam" id="PF13186">
    <property type="entry name" value="SPASM"/>
    <property type="match status" value="1"/>
</dbReference>
<proteinExistence type="predicted"/>
<evidence type="ECO:0000256" key="4">
    <source>
        <dbReference type="ARBA" id="ARBA00023004"/>
    </source>
</evidence>
<dbReference type="InterPro" id="IPR058240">
    <property type="entry name" value="rSAM_sf"/>
</dbReference>
<dbReference type="Gene3D" id="3.20.20.70">
    <property type="entry name" value="Aldolase class I"/>
    <property type="match status" value="1"/>
</dbReference>
<protein>
    <submittedName>
        <fullName evidence="7">Radical SAM additional 4Fe4S-binding SPASM domain-containing protein</fullName>
    </submittedName>
</protein>
<keyword evidence="3" id="KW-0479">Metal-binding</keyword>
<evidence type="ECO:0000256" key="3">
    <source>
        <dbReference type="ARBA" id="ARBA00022723"/>
    </source>
</evidence>
<dbReference type="Proteomes" id="UP000236735">
    <property type="component" value="Unassembled WGS sequence"/>
</dbReference>
<dbReference type="SFLD" id="SFLDS00029">
    <property type="entry name" value="Radical_SAM"/>
    <property type="match status" value="1"/>
</dbReference>
<gene>
    <name evidence="7" type="ORF">SAMN05216354_1618</name>
</gene>
<keyword evidence="2" id="KW-0949">S-adenosyl-L-methionine</keyword>
<dbReference type="GO" id="GO:0003824">
    <property type="term" value="F:catalytic activity"/>
    <property type="evidence" value="ECO:0007669"/>
    <property type="project" value="InterPro"/>
</dbReference>
<dbReference type="CDD" id="cd01335">
    <property type="entry name" value="Radical_SAM"/>
    <property type="match status" value="1"/>
</dbReference>
<dbReference type="NCBIfam" id="TIGR04085">
    <property type="entry name" value="rSAM_more_4Fe4S"/>
    <property type="match status" value="1"/>
</dbReference>
<dbReference type="Pfam" id="PF04055">
    <property type="entry name" value="Radical_SAM"/>
    <property type="match status" value="1"/>
</dbReference>
<evidence type="ECO:0000256" key="1">
    <source>
        <dbReference type="ARBA" id="ARBA00001966"/>
    </source>
</evidence>
<dbReference type="InterPro" id="IPR023885">
    <property type="entry name" value="4Fe4S-binding_SPASM_dom"/>
</dbReference>
<dbReference type="AlphaFoldDB" id="A0A1H5UXF3"/>